<dbReference type="EMBL" id="PVNK01000274">
    <property type="protein sequence ID" value="PRP90648.1"/>
    <property type="molecule type" value="Genomic_DNA"/>
</dbReference>
<dbReference type="Proteomes" id="UP000237968">
    <property type="component" value="Unassembled WGS sequence"/>
</dbReference>
<protein>
    <submittedName>
        <fullName evidence="2">Uncharacterized protein</fullName>
    </submittedName>
</protein>
<dbReference type="AlphaFoldDB" id="A0A2S9XCR3"/>
<evidence type="ECO:0000313" key="3">
    <source>
        <dbReference type="Proteomes" id="UP000237968"/>
    </source>
</evidence>
<reference evidence="2 3" key="1">
    <citation type="submission" date="2018-03" db="EMBL/GenBank/DDBJ databases">
        <title>Draft Genome Sequences of the Obligatory Marine Myxobacteria Enhygromyxa salina SWB005.</title>
        <authorList>
            <person name="Poehlein A."/>
            <person name="Moghaddam J.A."/>
            <person name="Harms H."/>
            <person name="Alanjari M."/>
            <person name="Koenig G.M."/>
            <person name="Daniel R."/>
            <person name="Schaeberle T.F."/>
        </authorList>
    </citation>
    <scope>NUCLEOTIDE SEQUENCE [LARGE SCALE GENOMIC DNA]</scope>
    <source>
        <strain evidence="2 3">SWB005</strain>
    </source>
</reference>
<proteinExistence type="predicted"/>
<feature type="compositionally biased region" description="Basic residues" evidence="1">
    <location>
        <begin position="146"/>
        <end position="155"/>
    </location>
</feature>
<sequence>MGVAHCVGVGPTFARDLVRFIECRVGRAGVCRGACDCDCDCLGVGLGFGLGLGRWRWFGLGLGLLPGFGPALGSSDLCDQRVRRRQGRGACLRCDRLLIEVLAQDRACGLARCRLWRWGLRVVLADRRDNREWAGRRGLGPPLASRQRRHRRRGSRCAGLGSGGGRRPELGHVEEIVEATVEATVVARQRIARRHAVQGQGLGTVVRKRRERRGDALPLVRRGALVVALGPGGRAVLVALRHEVATIVPVAGARVGSTAGLELGRVGGCVCT</sequence>
<organism evidence="2 3">
    <name type="scientific">Enhygromyxa salina</name>
    <dbReference type="NCBI Taxonomy" id="215803"/>
    <lineage>
        <taxon>Bacteria</taxon>
        <taxon>Pseudomonadati</taxon>
        <taxon>Myxococcota</taxon>
        <taxon>Polyangia</taxon>
        <taxon>Nannocystales</taxon>
        <taxon>Nannocystaceae</taxon>
        <taxon>Enhygromyxa</taxon>
    </lineage>
</organism>
<comment type="caution">
    <text evidence="2">The sequence shown here is derived from an EMBL/GenBank/DDBJ whole genome shotgun (WGS) entry which is preliminary data.</text>
</comment>
<accession>A0A2S9XCR3</accession>
<feature type="region of interest" description="Disordered" evidence="1">
    <location>
        <begin position="137"/>
        <end position="166"/>
    </location>
</feature>
<gene>
    <name evidence="2" type="ORF">ENSA5_62660</name>
</gene>
<evidence type="ECO:0000313" key="2">
    <source>
        <dbReference type="EMBL" id="PRP90648.1"/>
    </source>
</evidence>
<evidence type="ECO:0000256" key="1">
    <source>
        <dbReference type="SAM" id="MobiDB-lite"/>
    </source>
</evidence>
<name>A0A2S9XCR3_9BACT</name>
<keyword evidence="3" id="KW-1185">Reference proteome</keyword>